<dbReference type="EC" id="2.4.1.13" evidence="2 7"/>
<dbReference type="SUPFAM" id="SSF53756">
    <property type="entry name" value="UDP-Glycosyltransferase/glycogen phosphorylase"/>
    <property type="match status" value="1"/>
</dbReference>
<evidence type="ECO:0000259" key="9">
    <source>
        <dbReference type="Pfam" id="PF00862"/>
    </source>
</evidence>
<keyword evidence="4 12" id="KW-0328">Glycosyltransferase</keyword>
<dbReference type="Gene3D" id="3.40.50.2000">
    <property type="entry name" value="Glycogen Phosphorylase B"/>
    <property type="match status" value="2"/>
</dbReference>
<name>A0A7Z7HQ34_9PROT</name>
<dbReference type="AlphaFoldDB" id="A0A7Z7HQ34"/>
<organism evidence="12 13">
    <name type="scientific">Sterolibacterium denitrificans</name>
    <dbReference type="NCBI Taxonomy" id="157592"/>
    <lineage>
        <taxon>Bacteria</taxon>
        <taxon>Pseudomonadati</taxon>
        <taxon>Pseudomonadota</taxon>
        <taxon>Betaproteobacteria</taxon>
        <taxon>Nitrosomonadales</taxon>
        <taxon>Sterolibacteriaceae</taxon>
        <taxon>Sterolibacterium</taxon>
    </lineage>
</organism>
<dbReference type="InterPro" id="IPR012820">
    <property type="entry name" value="Sucrose_synthase_pln/cyn"/>
</dbReference>
<keyword evidence="13" id="KW-1185">Reference proteome</keyword>
<dbReference type="InterPro" id="IPR056735">
    <property type="entry name" value="SUS_N"/>
</dbReference>
<dbReference type="NCBIfam" id="TIGR02470">
    <property type="entry name" value="sucr_synth"/>
    <property type="match status" value="1"/>
</dbReference>
<dbReference type="Gene3D" id="3.10.450.330">
    <property type="match status" value="1"/>
</dbReference>
<evidence type="ECO:0000256" key="6">
    <source>
        <dbReference type="ARBA" id="ARBA00049030"/>
    </source>
</evidence>
<comment type="catalytic activity">
    <reaction evidence="6">
        <text>an NDP-alpha-D-glucose + D-fructose = a ribonucleoside 5'-diphosphate + sucrose + H(+)</text>
        <dbReference type="Rhea" id="RHEA:16241"/>
        <dbReference type="ChEBI" id="CHEBI:15378"/>
        <dbReference type="ChEBI" id="CHEBI:17992"/>
        <dbReference type="ChEBI" id="CHEBI:37721"/>
        <dbReference type="ChEBI" id="CHEBI:57930"/>
        <dbReference type="ChEBI" id="CHEBI:76533"/>
        <dbReference type="EC" id="2.4.1.13"/>
    </reaction>
</comment>
<feature type="domain" description="Sucrose synthase first GT-B" evidence="9">
    <location>
        <begin position="250"/>
        <end position="539"/>
    </location>
</feature>
<evidence type="ECO:0000256" key="3">
    <source>
        <dbReference type="ARBA" id="ARBA00020955"/>
    </source>
</evidence>
<dbReference type="PANTHER" id="PTHR45839:SF7">
    <property type="entry name" value="SUCROSE SYNTHASE 1"/>
    <property type="match status" value="1"/>
</dbReference>
<dbReference type="RefSeq" id="WP_154716241.1">
    <property type="nucleotide sequence ID" value="NZ_LT837803.1"/>
</dbReference>
<evidence type="ECO:0000259" key="8">
    <source>
        <dbReference type="Pfam" id="PF00534"/>
    </source>
</evidence>
<dbReference type="InterPro" id="IPR001296">
    <property type="entry name" value="Glyco_trans_1"/>
</dbReference>
<dbReference type="InterPro" id="IPR056736">
    <property type="entry name" value="SUS_EPBD"/>
</dbReference>
<evidence type="ECO:0000256" key="1">
    <source>
        <dbReference type="ARBA" id="ARBA00006530"/>
    </source>
</evidence>
<dbReference type="Pfam" id="PF00862">
    <property type="entry name" value="GT-B_Sucrose_synth"/>
    <property type="match status" value="1"/>
</dbReference>
<dbReference type="EMBL" id="LT837803">
    <property type="protein sequence ID" value="SMB24185.1"/>
    <property type="molecule type" value="Genomic_DNA"/>
</dbReference>
<evidence type="ECO:0000256" key="2">
    <source>
        <dbReference type="ARBA" id="ARBA00012540"/>
    </source>
</evidence>
<dbReference type="Pfam" id="PF24862">
    <property type="entry name" value="SUS_EPBD"/>
    <property type="match status" value="1"/>
</dbReference>
<dbReference type="Gene3D" id="1.20.120.1230">
    <property type="match status" value="1"/>
</dbReference>
<keyword evidence="5 12" id="KW-0808">Transferase</keyword>
<protein>
    <recommendedName>
        <fullName evidence="3 7">Sucrose synthase</fullName>
        <ecNumber evidence="2 7">2.4.1.13</ecNumber>
    </recommendedName>
</protein>
<evidence type="ECO:0000313" key="12">
    <source>
        <dbReference type="EMBL" id="SMB24185.1"/>
    </source>
</evidence>
<dbReference type="Pfam" id="PF00534">
    <property type="entry name" value="Glycos_transf_1"/>
    <property type="match status" value="1"/>
</dbReference>
<evidence type="ECO:0000256" key="4">
    <source>
        <dbReference type="ARBA" id="ARBA00022676"/>
    </source>
</evidence>
<dbReference type="Proteomes" id="UP000242886">
    <property type="component" value="Chromosome SDENCHOL"/>
</dbReference>
<proteinExistence type="inferred from homology"/>
<dbReference type="InterPro" id="IPR000368">
    <property type="entry name" value="Sucrose_synth_GT-B1"/>
</dbReference>
<evidence type="ECO:0000313" key="13">
    <source>
        <dbReference type="Proteomes" id="UP000242886"/>
    </source>
</evidence>
<dbReference type="Pfam" id="PF24861">
    <property type="entry name" value="SUS_N"/>
    <property type="match status" value="1"/>
</dbReference>
<dbReference type="GO" id="GO:0016157">
    <property type="term" value="F:sucrose synthase activity"/>
    <property type="evidence" value="ECO:0007669"/>
    <property type="project" value="UniProtKB-UniRule"/>
</dbReference>
<evidence type="ECO:0000259" key="10">
    <source>
        <dbReference type="Pfam" id="PF24861"/>
    </source>
</evidence>
<evidence type="ECO:0000256" key="5">
    <source>
        <dbReference type="ARBA" id="ARBA00022679"/>
    </source>
</evidence>
<reference evidence="12" key="1">
    <citation type="submission" date="2017-03" db="EMBL/GenBank/DDBJ databases">
        <authorList>
            <consortium name="AG Boll"/>
        </authorList>
    </citation>
    <scope>NUCLEOTIDE SEQUENCE [LARGE SCALE GENOMIC DNA]</scope>
    <source>
        <strain evidence="12">Chol</strain>
    </source>
</reference>
<sequence>MIESLCAWTTQNRDAMQAFLRSCFADGRSLLLHTDLQEHYQASVADKGNPLAQAVRHMQEAVLRPPQACFAIREHAGHWHYLRQHLDTLLPECIDASEYLHFKERLVVDECTANDMLEVDFGPFNREFPRLQEIRSIGQGMSFLNRHLASAMFQNPAEGQARLIDFLHVHALAGQQLMLFDFLQGVPALRAALREAQALLQRQPAETPWNELAEPMGRLGFAPGWGDTAQRMTETMSLLIDLLEAPSPQTLETFLARIPMVSRLLILSPHGWFAQDGVLGRPDTGGQVVYILDQVRALEQEMRHRLAVQGVNVEPRILVVTRLIPEADGTTCDQALERIHGCEHAVILRVPFRHPGGEVLRHWISRFDIWPYLEDFAVDVEHAALAELGGRPDLIVGNYSDGNLVASLLSQRLGVTQCNIAHALEQSKYLHSALYWRDNDGSHHFACQYTADLIAMNSADFVITSTLQEIAGTHETVGQYESYQAWTLPGLYRVVRGIDPFDPRFNIVSPGADAEVFFPYHDAERRLHSLRPQIDRLLFASDPGVPWRGGFSNPDKPLLFTLARLDRIKNLSGLVDWFGNEPRLRQAANLLIIGGHTDPAASSDAEEKEQIQRMHDLMDQHQLDGQMRWLGARLDKALTGEIYRVIADCRGIFVQPALFEAFGLTLIEAMASGLPVFATRHGGPLEIIEHGISGFHIDPGQGGKAATAMADFLERCSSDPEYWRSISSAALTRVAARYTWRLYAERMMTLTRIYGFWKFVSKLEREETARYLQMFHHLQLRPLARAITT</sequence>
<comment type="similarity">
    <text evidence="1">Belongs to the glycosyltransferase 1 family.</text>
</comment>
<feature type="domain" description="Sucrose synthase EPBD" evidence="11">
    <location>
        <begin position="139"/>
        <end position="227"/>
    </location>
</feature>
<feature type="domain" description="Glycosyl transferase family 1" evidence="8">
    <location>
        <begin position="552"/>
        <end position="715"/>
    </location>
</feature>
<evidence type="ECO:0000259" key="11">
    <source>
        <dbReference type="Pfam" id="PF24862"/>
    </source>
</evidence>
<accession>A0A7Z7HQ34</accession>
<feature type="domain" description="Sucrose synthase N-terminal" evidence="10">
    <location>
        <begin position="2"/>
        <end position="104"/>
    </location>
</feature>
<dbReference type="GO" id="GO:0005985">
    <property type="term" value="P:sucrose metabolic process"/>
    <property type="evidence" value="ECO:0007669"/>
    <property type="project" value="UniProtKB-UniRule"/>
</dbReference>
<gene>
    <name evidence="12" type="primary">SS</name>
    <name evidence="12" type="ORF">SDENCHOL_11006</name>
</gene>
<dbReference type="PANTHER" id="PTHR45839">
    <property type="match status" value="1"/>
</dbReference>
<evidence type="ECO:0000256" key="7">
    <source>
        <dbReference type="NCBIfam" id="TIGR02470"/>
    </source>
</evidence>